<reference evidence="2 3" key="1">
    <citation type="journal article" date="2023" name="Int. J. Mol. Sci.">
        <title>De Novo Assembly and Annotation of 11 Diverse Shrub Willow (Salix) Genomes Reveals Novel Gene Organization in Sex-Linked Regions.</title>
        <authorList>
            <person name="Hyden B."/>
            <person name="Feng K."/>
            <person name="Yates T.B."/>
            <person name="Jawdy S."/>
            <person name="Cereghino C."/>
            <person name="Smart L.B."/>
            <person name="Muchero W."/>
        </authorList>
    </citation>
    <scope>NUCLEOTIDE SEQUENCE [LARGE SCALE GENOMIC DNA]</scope>
    <source>
        <tissue evidence="2">Shoot tip</tissue>
    </source>
</reference>
<sequence length="79" mass="8452">MLPSPPPTEGSVYPPSSELHTSHGCVPNTVLIILLIILECSSLTASEYNGNLAARLANCTARTKLMPLKTFSAGLARWK</sequence>
<organism evidence="2 3">
    <name type="scientific">Salix udensis</name>
    <dbReference type="NCBI Taxonomy" id="889485"/>
    <lineage>
        <taxon>Eukaryota</taxon>
        <taxon>Viridiplantae</taxon>
        <taxon>Streptophyta</taxon>
        <taxon>Embryophyta</taxon>
        <taxon>Tracheophyta</taxon>
        <taxon>Spermatophyta</taxon>
        <taxon>Magnoliopsida</taxon>
        <taxon>eudicotyledons</taxon>
        <taxon>Gunneridae</taxon>
        <taxon>Pentapetalae</taxon>
        <taxon>rosids</taxon>
        <taxon>fabids</taxon>
        <taxon>Malpighiales</taxon>
        <taxon>Salicaceae</taxon>
        <taxon>Saliceae</taxon>
        <taxon>Salix</taxon>
    </lineage>
</organism>
<comment type="caution">
    <text evidence="2">The sequence shown here is derived from an EMBL/GenBank/DDBJ whole genome shotgun (WGS) entry which is preliminary data.</text>
</comment>
<gene>
    <name evidence="2" type="ORF">OIU84_025143</name>
</gene>
<keyword evidence="3" id="KW-1185">Reference proteome</keyword>
<dbReference type="AlphaFoldDB" id="A0AAD6KIY9"/>
<accession>A0AAD6KIY9</accession>
<dbReference type="Proteomes" id="UP001162972">
    <property type="component" value="Chromosome 16"/>
</dbReference>
<name>A0AAD6KIY9_9ROSI</name>
<dbReference type="EMBL" id="JAPFFJ010000006">
    <property type="protein sequence ID" value="KAJ6424295.1"/>
    <property type="molecule type" value="Genomic_DNA"/>
</dbReference>
<evidence type="ECO:0000313" key="3">
    <source>
        <dbReference type="Proteomes" id="UP001162972"/>
    </source>
</evidence>
<feature type="region of interest" description="Disordered" evidence="1">
    <location>
        <begin position="1"/>
        <end position="21"/>
    </location>
</feature>
<evidence type="ECO:0000256" key="1">
    <source>
        <dbReference type="SAM" id="MobiDB-lite"/>
    </source>
</evidence>
<proteinExistence type="predicted"/>
<protein>
    <submittedName>
        <fullName evidence="2">Uncharacterized protein</fullName>
    </submittedName>
</protein>
<evidence type="ECO:0000313" key="2">
    <source>
        <dbReference type="EMBL" id="KAJ6424295.1"/>
    </source>
</evidence>